<dbReference type="InterPro" id="IPR046960">
    <property type="entry name" value="PPR_At4g14850-like_plant"/>
</dbReference>
<dbReference type="Pfam" id="PF13041">
    <property type="entry name" value="PPR_2"/>
    <property type="match status" value="6"/>
</dbReference>
<dbReference type="AlphaFoldDB" id="A0A9D4Z7L0"/>
<name>A0A9D4Z7L0_ADICA</name>
<keyword evidence="4" id="KW-1185">Reference proteome</keyword>
<dbReference type="FunFam" id="1.25.40.10:FF:000344">
    <property type="entry name" value="Pentatricopeptide repeat-containing protein"/>
    <property type="match status" value="1"/>
</dbReference>
<dbReference type="FunFam" id="1.25.40.10:FF:000381">
    <property type="entry name" value="Pentatricopeptide repeat-containing protein"/>
    <property type="match status" value="1"/>
</dbReference>
<dbReference type="Gene3D" id="1.25.40.10">
    <property type="entry name" value="Tetratricopeptide repeat domain"/>
    <property type="match status" value="6"/>
</dbReference>
<dbReference type="FunFam" id="1.25.40.10:FF:000158">
    <property type="entry name" value="pentatricopeptide repeat-containing protein At2g33680"/>
    <property type="match status" value="1"/>
</dbReference>
<evidence type="ECO:0000256" key="2">
    <source>
        <dbReference type="PROSITE-ProRule" id="PRU00708"/>
    </source>
</evidence>
<dbReference type="GO" id="GO:0048731">
    <property type="term" value="P:system development"/>
    <property type="evidence" value="ECO:0007669"/>
    <property type="project" value="UniProtKB-ARBA"/>
</dbReference>
<evidence type="ECO:0000256" key="1">
    <source>
        <dbReference type="ARBA" id="ARBA00022737"/>
    </source>
</evidence>
<feature type="repeat" description="PPR" evidence="2">
    <location>
        <begin position="227"/>
        <end position="261"/>
    </location>
</feature>
<dbReference type="InterPro" id="IPR002885">
    <property type="entry name" value="PPR_rpt"/>
</dbReference>
<feature type="repeat" description="PPR" evidence="2">
    <location>
        <begin position="635"/>
        <end position="669"/>
    </location>
</feature>
<protein>
    <recommendedName>
        <fullName evidence="5">Pentatricopeptide repeat-containing protein</fullName>
    </recommendedName>
</protein>
<dbReference type="GO" id="GO:0003723">
    <property type="term" value="F:RNA binding"/>
    <property type="evidence" value="ECO:0007669"/>
    <property type="project" value="InterPro"/>
</dbReference>
<reference evidence="3" key="1">
    <citation type="submission" date="2021-01" db="EMBL/GenBank/DDBJ databases">
        <title>Adiantum capillus-veneris genome.</title>
        <authorList>
            <person name="Fang Y."/>
            <person name="Liao Q."/>
        </authorList>
    </citation>
    <scope>NUCLEOTIDE SEQUENCE</scope>
    <source>
        <strain evidence="3">H3</strain>
        <tissue evidence="3">Leaf</tissue>
    </source>
</reference>
<evidence type="ECO:0008006" key="5">
    <source>
        <dbReference type="Google" id="ProtNLM"/>
    </source>
</evidence>
<dbReference type="OrthoDB" id="185373at2759"/>
<sequence>MLSNNGKAHEPNHVGRSSTDWNIDAWASTNAHLIQSGKPQHALALYKRVRKDVSALPNAYSLVALLKACAKTKDVKTGLQIHVDADARGLIDKSLFIGSSLIDMYVKCGLLKKAQQLFDRLPLRNVVLWTALISGYADNGNGEKALHCFEGMVSEGVFPNAVTFTCSLKACSQLRVTDRGQEIHAEVERRGLLETDSIVGNALIDMYAKCGLLELAQQVFDKLPNQDLVSWNTLIAGYASCGYGSKALQCLEQMQLENVTPDYVTYLCSLKACASVGAIHLGQDLHSEIERCKVLKEDLVIGNALVEMYACCGCVLKAQEVFDKLSSHDVISWTSLISGFVEHGYGDRALECFEQMQLKGVPPDAITFVWILKACADTKTVGKGQEIHAEIERRGLLVIDALIGNTVVDLYIKCSLLDIAQQVFDTLPVQNLAAWNALIGGYVDDGSCDEALRCFEEMESEGISPDPVTFICILKACGSTGALNAGQKIHAEIERRRFLRSDVVLGNALLDMYAKCGFLSAAREVCDGLSARNVISWTTLIKGYAEHGHGEEALQCLKLMQCEGVPPNSVTFVCSLKACSGIGAKDKGRIVHIEIERRGLLEVDPVVGNTLVYMYARFGDLAAAQLVFNKLSVQDIVSWTALMAGYAQVGESKNVFNTFDRMIEGGVAPNAVTFVVVLRACSQTGSYSQSQTFFEAMSKNFGIVPGLEHHACVVDLLGRVGHLNEAVARFPTLPNLVLWHSLLGACGKWGNVKCGAQAFEHALWLDNKDATAYAMMSDICAGADLHHKTACVQPTGSVVVGPHALALA</sequence>
<proteinExistence type="predicted"/>
<feature type="repeat" description="PPR" evidence="2">
    <location>
        <begin position="533"/>
        <end position="567"/>
    </location>
</feature>
<comment type="caution">
    <text evidence="3">The sequence shown here is derived from an EMBL/GenBank/DDBJ whole genome shotgun (WGS) entry which is preliminary data.</text>
</comment>
<dbReference type="Pfam" id="PF01535">
    <property type="entry name" value="PPR"/>
    <property type="match status" value="2"/>
</dbReference>
<dbReference type="PANTHER" id="PTHR24015">
    <property type="entry name" value="OS07G0578800 PROTEIN-RELATED"/>
    <property type="match status" value="1"/>
</dbReference>
<dbReference type="InterPro" id="IPR011990">
    <property type="entry name" value="TPR-like_helical_dom_sf"/>
</dbReference>
<dbReference type="FunFam" id="1.25.40.10:FF:000073">
    <property type="entry name" value="Pentatricopeptide repeat-containing protein chloroplastic"/>
    <property type="match status" value="1"/>
</dbReference>
<dbReference type="FunFam" id="1.25.40.10:FF:000031">
    <property type="entry name" value="Pentatricopeptide repeat-containing protein mitochondrial"/>
    <property type="match status" value="2"/>
</dbReference>
<dbReference type="NCBIfam" id="TIGR00756">
    <property type="entry name" value="PPR"/>
    <property type="match status" value="6"/>
</dbReference>
<dbReference type="GO" id="GO:0009451">
    <property type="term" value="P:RNA modification"/>
    <property type="evidence" value="ECO:0007669"/>
    <property type="project" value="InterPro"/>
</dbReference>
<keyword evidence="1" id="KW-0677">Repeat</keyword>
<feature type="repeat" description="PPR" evidence="2">
    <location>
        <begin position="329"/>
        <end position="363"/>
    </location>
</feature>
<evidence type="ECO:0000313" key="4">
    <source>
        <dbReference type="Proteomes" id="UP000886520"/>
    </source>
</evidence>
<feature type="repeat" description="PPR" evidence="2">
    <location>
        <begin position="125"/>
        <end position="159"/>
    </location>
</feature>
<dbReference type="PANTHER" id="PTHR24015:SF548">
    <property type="entry name" value="OS08G0340900 PROTEIN"/>
    <property type="match status" value="1"/>
</dbReference>
<organism evidence="3 4">
    <name type="scientific">Adiantum capillus-veneris</name>
    <name type="common">Maidenhair fern</name>
    <dbReference type="NCBI Taxonomy" id="13818"/>
    <lineage>
        <taxon>Eukaryota</taxon>
        <taxon>Viridiplantae</taxon>
        <taxon>Streptophyta</taxon>
        <taxon>Embryophyta</taxon>
        <taxon>Tracheophyta</taxon>
        <taxon>Polypodiopsida</taxon>
        <taxon>Polypodiidae</taxon>
        <taxon>Polypodiales</taxon>
        <taxon>Pteridineae</taxon>
        <taxon>Pteridaceae</taxon>
        <taxon>Vittarioideae</taxon>
        <taxon>Adiantum</taxon>
    </lineage>
</organism>
<feature type="repeat" description="PPR" evidence="2">
    <location>
        <begin position="431"/>
        <end position="465"/>
    </location>
</feature>
<dbReference type="Proteomes" id="UP000886520">
    <property type="component" value="Chromosome 21"/>
</dbReference>
<accession>A0A9D4Z7L0</accession>
<gene>
    <name evidence="3" type="ORF">GOP47_0022169</name>
</gene>
<dbReference type="PROSITE" id="PS51375">
    <property type="entry name" value="PPR"/>
    <property type="match status" value="6"/>
</dbReference>
<evidence type="ECO:0000313" key="3">
    <source>
        <dbReference type="EMBL" id="KAI5063622.1"/>
    </source>
</evidence>
<dbReference type="EMBL" id="JABFUD020000021">
    <property type="protein sequence ID" value="KAI5063622.1"/>
    <property type="molecule type" value="Genomic_DNA"/>
</dbReference>